<dbReference type="Proteomes" id="UP001058271">
    <property type="component" value="Chromosome"/>
</dbReference>
<dbReference type="RefSeq" id="WP_260724981.1">
    <property type="nucleotide sequence ID" value="NZ_BAAABS010000085.1"/>
</dbReference>
<sequence length="118" mass="12812">MSKPIGYWLKELDGRIETAFAAVLAAEGLRRRHWQVLNGLGPADPFFGPGERPYAEVVGDLVARGWMTADGLTEAGTAARERIGAEVATLRQRVAAGVPDEDYLTTVRTLERMAANLS</sequence>
<proteinExistence type="predicted"/>
<gene>
    <name evidence="1" type="ORF">Drose_31690</name>
</gene>
<evidence type="ECO:0000313" key="1">
    <source>
        <dbReference type="EMBL" id="UWZ35630.1"/>
    </source>
</evidence>
<keyword evidence="2" id="KW-1185">Reference proteome</keyword>
<dbReference type="SUPFAM" id="SSF46785">
    <property type="entry name" value="Winged helix' DNA-binding domain"/>
    <property type="match status" value="1"/>
</dbReference>
<reference evidence="1" key="1">
    <citation type="submission" date="2021-04" db="EMBL/GenBank/DDBJ databases">
        <title>Biosynthetic gene clusters of Dactylosporangioum roseum.</title>
        <authorList>
            <person name="Hartkoorn R.C."/>
            <person name="Beaudoing E."/>
            <person name="Hot D."/>
            <person name="Moureu S."/>
        </authorList>
    </citation>
    <scope>NUCLEOTIDE SEQUENCE</scope>
    <source>
        <strain evidence="1">NRRL B-16295</strain>
    </source>
</reference>
<evidence type="ECO:0008006" key="3">
    <source>
        <dbReference type="Google" id="ProtNLM"/>
    </source>
</evidence>
<protein>
    <recommendedName>
        <fullName evidence="3">MarR family transcriptional regulator</fullName>
    </recommendedName>
</protein>
<organism evidence="1 2">
    <name type="scientific">Dactylosporangium roseum</name>
    <dbReference type="NCBI Taxonomy" id="47989"/>
    <lineage>
        <taxon>Bacteria</taxon>
        <taxon>Bacillati</taxon>
        <taxon>Actinomycetota</taxon>
        <taxon>Actinomycetes</taxon>
        <taxon>Micromonosporales</taxon>
        <taxon>Micromonosporaceae</taxon>
        <taxon>Dactylosporangium</taxon>
    </lineage>
</organism>
<name>A0ABY5Z0T4_9ACTN</name>
<dbReference type="InterPro" id="IPR036388">
    <property type="entry name" value="WH-like_DNA-bd_sf"/>
</dbReference>
<evidence type="ECO:0000313" key="2">
    <source>
        <dbReference type="Proteomes" id="UP001058271"/>
    </source>
</evidence>
<dbReference type="InterPro" id="IPR036390">
    <property type="entry name" value="WH_DNA-bd_sf"/>
</dbReference>
<dbReference type="EMBL" id="CP073721">
    <property type="protein sequence ID" value="UWZ35630.1"/>
    <property type="molecule type" value="Genomic_DNA"/>
</dbReference>
<accession>A0ABY5Z0T4</accession>
<dbReference type="Gene3D" id="1.10.10.10">
    <property type="entry name" value="Winged helix-like DNA-binding domain superfamily/Winged helix DNA-binding domain"/>
    <property type="match status" value="2"/>
</dbReference>